<reference evidence="1 2" key="1">
    <citation type="journal article" date="2014" name="Nat. Commun.">
        <title>Multiple recent horizontal transfers of a large genomic region in cheese making fungi.</title>
        <authorList>
            <person name="Cheeseman K."/>
            <person name="Ropars J."/>
            <person name="Renault P."/>
            <person name="Dupont J."/>
            <person name="Gouzy J."/>
            <person name="Branca A."/>
            <person name="Abraham A.L."/>
            <person name="Ceppi M."/>
            <person name="Conseiller E."/>
            <person name="Debuchy R."/>
            <person name="Malagnac F."/>
            <person name="Goarin A."/>
            <person name="Silar P."/>
            <person name="Lacoste S."/>
            <person name="Sallet E."/>
            <person name="Bensimon A."/>
            <person name="Giraud T."/>
            <person name="Brygoo Y."/>
        </authorList>
    </citation>
    <scope>NUCLEOTIDE SEQUENCE [LARGE SCALE GENOMIC DNA]</scope>
    <source>
        <strain evidence="2">FM 013</strain>
    </source>
</reference>
<keyword evidence="2" id="KW-1185">Reference proteome</keyword>
<dbReference type="EMBL" id="HG793151">
    <property type="protein sequence ID" value="CRL26345.1"/>
    <property type="molecule type" value="Genomic_DNA"/>
</dbReference>
<protein>
    <submittedName>
        <fullName evidence="1">Str. FM013</fullName>
    </submittedName>
</protein>
<accession>A0A0G4PIX7</accession>
<gene>
    <name evidence="1" type="ORF">PCAMFM013_S018g000038</name>
</gene>
<organism evidence="1 2">
    <name type="scientific">Penicillium camemberti (strain FM 013)</name>
    <dbReference type="NCBI Taxonomy" id="1429867"/>
    <lineage>
        <taxon>Eukaryota</taxon>
        <taxon>Fungi</taxon>
        <taxon>Dikarya</taxon>
        <taxon>Ascomycota</taxon>
        <taxon>Pezizomycotina</taxon>
        <taxon>Eurotiomycetes</taxon>
        <taxon>Eurotiomycetidae</taxon>
        <taxon>Eurotiales</taxon>
        <taxon>Aspergillaceae</taxon>
        <taxon>Penicillium</taxon>
    </lineage>
</organism>
<evidence type="ECO:0000313" key="2">
    <source>
        <dbReference type="Proteomes" id="UP000053732"/>
    </source>
</evidence>
<proteinExistence type="predicted"/>
<dbReference type="AlphaFoldDB" id="A0A0G4PIX7"/>
<evidence type="ECO:0000313" key="1">
    <source>
        <dbReference type="EMBL" id="CRL26345.1"/>
    </source>
</evidence>
<name>A0A0G4PIX7_PENC3</name>
<dbReference type="Proteomes" id="UP000053732">
    <property type="component" value="Unassembled WGS sequence"/>
</dbReference>
<sequence>MQPAPGRSCNVPWSQELAVAEGGMVGLPNTQMAASVPCCQPLGDDIMLQSPRGWLASLRVQQADHADGVDGTIVPAPGRSCNVPWSQELACCCKWHGRPAEHADGSLCAMLPAPRRYNVGISQGLASVPAVCSAGRPCRWCWLYHRASSWEIDHIISPGPRSWRVVASGMVGLPNTQMAACVPCCQPLGDIMSESPRGWLVFLRVQQADHTDGVDGTIVPAPGRSYNVQVAWSAC</sequence>